<gene>
    <name evidence="4" type="ORF">ADIS_0371</name>
</gene>
<accession>R7ZYH3</accession>
<dbReference type="CDD" id="cd07185">
    <property type="entry name" value="OmpA_C-like"/>
    <property type="match status" value="1"/>
</dbReference>
<keyword evidence="5" id="KW-1185">Reference proteome</keyword>
<dbReference type="PANTHER" id="PTHR30329:SF21">
    <property type="entry name" value="LIPOPROTEIN YIAD-RELATED"/>
    <property type="match status" value="1"/>
</dbReference>
<keyword evidence="4" id="KW-0966">Cell projection</keyword>
<keyword evidence="4" id="KW-0282">Flagellum</keyword>
<dbReference type="InterPro" id="IPR036737">
    <property type="entry name" value="OmpA-like_sf"/>
</dbReference>
<evidence type="ECO:0000313" key="4">
    <source>
        <dbReference type="EMBL" id="EON79142.1"/>
    </source>
</evidence>
<dbReference type="STRING" id="1232681.ADIS_0371"/>
<feature type="coiled-coil region" evidence="2">
    <location>
        <begin position="41"/>
        <end position="145"/>
    </location>
</feature>
<evidence type="ECO:0000256" key="1">
    <source>
        <dbReference type="PROSITE-ProRule" id="PRU00473"/>
    </source>
</evidence>
<dbReference type="SUPFAM" id="SSF103088">
    <property type="entry name" value="OmpA-like"/>
    <property type="match status" value="1"/>
</dbReference>
<dbReference type="Pfam" id="PF00691">
    <property type="entry name" value="OmpA"/>
    <property type="match status" value="1"/>
</dbReference>
<keyword evidence="2" id="KW-0175">Coiled coil</keyword>
<dbReference type="AlphaFoldDB" id="R7ZYH3"/>
<dbReference type="EMBL" id="AQHR01000015">
    <property type="protein sequence ID" value="EON79142.1"/>
    <property type="molecule type" value="Genomic_DNA"/>
</dbReference>
<dbReference type="InterPro" id="IPR050330">
    <property type="entry name" value="Bact_OuterMem_StrucFunc"/>
</dbReference>
<sequence>MKSTHVPLLTLMVIMFAFSSCVSKKKFTEANMRISNLTRTLGDTESSLKSVQQNLKETQDQLNQTKSELSREKELTETLNSRLSQALSTSSTVQQQLTEKERRLLEQQERLDMLQSLLDEQRSVMANLKATVDRALNQYRSDELQVYEEDGKLYVSLQDKLLFPSGSATVNRDGREALGKLSEVLNSNEEIQIMVEGHTDNVPISGRFEDNWALSTARATAIVRILTQTYKVDPERVIASGRSYYYPKASNDTAEGRARNRRTEIILTPKLDELFKLLGQ</sequence>
<dbReference type="PATRIC" id="fig|1288963.3.peg.372"/>
<dbReference type="Gene3D" id="3.30.1330.60">
    <property type="entry name" value="OmpA-like domain"/>
    <property type="match status" value="1"/>
</dbReference>
<evidence type="ECO:0000259" key="3">
    <source>
        <dbReference type="PROSITE" id="PS51123"/>
    </source>
</evidence>
<comment type="caution">
    <text evidence="4">The sequence shown here is derived from an EMBL/GenBank/DDBJ whole genome shotgun (WGS) entry which is preliminary data.</text>
</comment>
<dbReference type="Proteomes" id="UP000013909">
    <property type="component" value="Unassembled WGS sequence"/>
</dbReference>
<dbReference type="PROSITE" id="PS51123">
    <property type="entry name" value="OMPA_2"/>
    <property type="match status" value="1"/>
</dbReference>
<dbReference type="RefSeq" id="WP_010852523.1">
    <property type="nucleotide sequence ID" value="NZ_AQHR01000015.1"/>
</dbReference>
<protein>
    <submittedName>
        <fullName evidence="4">Flagellar motor rotation protein MotB</fullName>
    </submittedName>
</protein>
<evidence type="ECO:0000256" key="2">
    <source>
        <dbReference type="SAM" id="Coils"/>
    </source>
</evidence>
<reference evidence="4 5" key="1">
    <citation type="submission" date="2013-02" db="EMBL/GenBank/DDBJ databases">
        <title>A novel strain isolated from Lonar lake, Maharashtra, India.</title>
        <authorList>
            <person name="Singh A."/>
        </authorList>
    </citation>
    <scope>NUCLEOTIDE SEQUENCE [LARGE SCALE GENOMIC DNA]</scope>
    <source>
        <strain evidence="4 5">AK24</strain>
    </source>
</reference>
<feature type="domain" description="OmpA-like" evidence="3">
    <location>
        <begin position="150"/>
        <end position="271"/>
    </location>
</feature>
<dbReference type="GO" id="GO:0016020">
    <property type="term" value="C:membrane"/>
    <property type="evidence" value="ECO:0007669"/>
    <property type="project" value="UniProtKB-UniRule"/>
</dbReference>
<keyword evidence="4" id="KW-0969">Cilium</keyword>
<keyword evidence="1" id="KW-0472">Membrane</keyword>
<dbReference type="InterPro" id="IPR006665">
    <property type="entry name" value="OmpA-like"/>
</dbReference>
<proteinExistence type="predicted"/>
<dbReference type="SUPFAM" id="SSF57997">
    <property type="entry name" value="Tropomyosin"/>
    <property type="match status" value="1"/>
</dbReference>
<evidence type="ECO:0000313" key="5">
    <source>
        <dbReference type="Proteomes" id="UP000013909"/>
    </source>
</evidence>
<dbReference type="OrthoDB" id="9815217at2"/>
<organism evidence="4 5">
    <name type="scientific">Lunatimonas lonarensis</name>
    <dbReference type="NCBI Taxonomy" id="1232681"/>
    <lineage>
        <taxon>Bacteria</taxon>
        <taxon>Pseudomonadati</taxon>
        <taxon>Bacteroidota</taxon>
        <taxon>Cytophagia</taxon>
        <taxon>Cytophagales</taxon>
        <taxon>Cyclobacteriaceae</taxon>
    </lineage>
</organism>
<dbReference type="PANTHER" id="PTHR30329">
    <property type="entry name" value="STATOR ELEMENT OF FLAGELLAR MOTOR COMPLEX"/>
    <property type="match status" value="1"/>
</dbReference>
<dbReference type="PROSITE" id="PS51257">
    <property type="entry name" value="PROKAR_LIPOPROTEIN"/>
    <property type="match status" value="1"/>
</dbReference>
<name>R7ZYH3_9BACT</name>